<proteinExistence type="predicted"/>
<reference evidence="2 3" key="1">
    <citation type="journal article" date="2019" name="ISME J.">
        <title>Genome analyses of uncultured TG2/ZB3 bacteria in 'Margulisbacteria' specifically attached to ectosymbiotic spirochetes of protists in the termite gut.</title>
        <authorList>
            <person name="Utami Y.D."/>
            <person name="Kuwahara H."/>
            <person name="Igai K."/>
            <person name="Murakami T."/>
            <person name="Sugaya K."/>
            <person name="Morikawa T."/>
            <person name="Nagura Y."/>
            <person name="Yuki M."/>
            <person name="Deevong P."/>
            <person name="Inoue T."/>
            <person name="Kihara K."/>
            <person name="Lo N."/>
            <person name="Yamada A."/>
            <person name="Ohkuma M."/>
            <person name="Hongoh Y."/>
        </authorList>
    </citation>
    <scope>NUCLEOTIDE SEQUENCE [LARGE SCALE GENOMIC DNA]</scope>
    <source>
        <strain evidence="2">NkOx7-01</strain>
    </source>
</reference>
<evidence type="ECO:0000313" key="2">
    <source>
        <dbReference type="EMBL" id="GBR72872.1"/>
    </source>
</evidence>
<protein>
    <submittedName>
        <fullName evidence="2">PIN domain protein</fullName>
    </submittedName>
</protein>
<dbReference type="Gene3D" id="3.40.50.1010">
    <property type="entry name" value="5'-nuclease"/>
    <property type="match status" value="1"/>
</dbReference>
<name>A0A388T8K6_TERA1</name>
<dbReference type="Proteomes" id="UP000269352">
    <property type="component" value="Unassembled WGS sequence"/>
</dbReference>
<dbReference type="InterPro" id="IPR002716">
    <property type="entry name" value="PIN_dom"/>
</dbReference>
<organism evidence="2 3">
    <name type="scientific">Termititenax aidoneus</name>
    <dbReference type="NCBI Taxonomy" id="2218524"/>
    <lineage>
        <taxon>Bacteria</taxon>
        <taxon>Bacillati</taxon>
        <taxon>Candidatus Margulisiibacteriota</taxon>
        <taxon>Candidatus Termititenacia</taxon>
        <taxon>Candidatus Termititenacales</taxon>
        <taxon>Candidatus Termititenacaceae</taxon>
        <taxon>Candidatus Termititenax</taxon>
    </lineage>
</organism>
<dbReference type="Pfam" id="PF01850">
    <property type="entry name" value="PIN"/>
    <property type="match status" value="1"/>
</dbReference>
<sequence length="102" mass="11959">MIENNLVGTNELILTELLPAVWHQKEHKLAELLNALPKYPLRIDWDELRSWQALNLKKGFNNIGIPDLLIAQNCLQNHLQIFSRDKHFRWLAKHLPLELYAG</sequence>
<dbReference type="SUPFAM" id="SSF88723">
    <property type="entry name" value="PIN domain-like"/>
    <property type="match status" value="1"/>
</dbReference>
<dbReference type="EMBL" id="BGZN01000003">
    <property type="protein sequence ID" value="GBR72872.1"/>
    <property type="molecule type" value="Genomic_DNA"/>
</dbReference>
<comment type="caution">
    <text evidence="2">The sequence shown here is derived from an EMBL/GenBank/DDBJ whole genome shotgun (WGS) entry which is preliminary data.</text>
</comment>
<evidence type="ECO:0000313" key="3">
    <source>
        <dbReference type="Proteomes" id="UP000269352"/>
    </source>
</evidence>
<dbReference type="InterPro" id="IPR029060">
    <property type="entry name" value="PIN-like_dom_sf"/>
</dbReference>
<evidence type="ECO:0000259" key="1">
    <source>
        <dbReference type="Pfam" id="PF01850"/>
    </source>
</evidence>
<dbReference type="AlphaFoldDB" id="A0A388T8K6"/>
<keyword evidence="3" id="KW-1185">Reference proteome</keyword>
<feature type="domain" description="PIN" evidence="1">
    <location>
        <begin position="6"/>
        <end position="91"/>
    </location>
</feature>
<accession>A0A388T8K6</accession>
<gene>
    <name evidence="2" type="ORF">NO1_0329</name>
</gene>